<reference evidence="1 2" key="1">
    <citation type="journal article" date="2016" name="Nat. Commun.">
        <title>Extremotolerant tardigrade genome and improved radiotolerance of human cultured cells by tardigrade-unique protein.</title>
        <authorList>
            <person name="Hashimoto T."/>
            <person name="Horikawa D.D."/>
            <person name="Saito Y."/>
            <person name="Kuwahara H."/>
            <person name="Kozuka-Hata H."/>
            <person name="Shin-I T."/>
            <person name="Minakuchi Y."/>
            <person name="Ohishi K."/>
            <person name="Motoyama A."/>
            <person name="Aizu T."/>
            <person name="Enomoto A."/>
            <person name="Kondo K."/>
            <person name="Tanaka S."/>
            <person name="Hara Y."/>
            <person name="Koshikawa S."/>
            <person name="Sagara H."/>
            <person name="Miura T."/>
            <person name="Yokobori S."/>
            <person name="Miyagawa K."/>
            <person name="Suzuki Y."/>
            <person name="Kubo T."/>
            <person name="Oyama M."/>
            <person name="Kohara Y."/>
            <person name="Fujiyama A."/>
            <person name="Arakawa K."/>
            <person name="Katayama T."/>
            <person name="Toyoda A."/>
            <person name="Kunieda T."/>
        </authorList>
    </citation>
    <scope>NUCLEOTIDE SEQUENCE [LARGE SCALE GENOMIC DNA]</scope>
    <source>
        <strain evidence="1 2">YOKOZUNA-1</strain>
    </source>
</reference>
<keyword evidence="2" id="KW-1185">Reference proteome</keyword>
<comment type="caution">
    <text evidence="1">The sequence shown here is derived from an EMBL/GenBank/DDBJ whole genome shotgun (WGS) entry which is preliminary data.</text>
</comment>
<protein>
    <submittedName>
        <fullName evidence="1">Uncharacterized protein</fullName>
    </submittedName>
</protein>
<gene>
    <name evidence="1" type="primary">RvY_02827-1</name>
    <name evidence="1" type="synonym">RvY_02827.1</name>
    <name evidence="1" type="ORF">RvY_02827</name>
</gene>
<sequence length="145" mass="16167">MQALPDDASVRERIDKCQKLAPVRLTHTVTLGPRQAKCVKAETEDGVYANTPCIEIEKEELVEFDGDDNAISTYTERGSLPENLTEVPEWERLFNIDNPAMTDVMKDQLREVLRSASGVMPTKDTPLGRCNLVKHKINTADSAPI</sequence>
<dbReference type="EMBL" id="BDGG01000001">
    <property type="protein sequence ID" value="GAU90410.1"/>
    <property type="molecule type" value="Genomic_DNA"/>
</dbReference>
<evidence type="ECO:0000313" key="1">
    <source>
        <dbReference type="EMBL" id="GAU90410.1"/>
    </source>
</evidence>
<proteinExistence type="predicted"/>
<organism evidence="1 2">
    <name type="scientific">Ramazzottius varieornatus</name>
    <name type="common">Water bear</name>
    <name type="synonym">Tardigrade</name>
    <dbReference type="NCBI Taxonomy" id="947166"/>
    <lineage>
        <taxon>Eukaryota</taxon>
        <taxon>Metazoa</taxon>
        <taxon>Ecdysozoa</taxon>
        <taxon>Tardigrada</taxon>
        <taxon>Eutardigrada</taxon>
        <taxon>Parachela</taxon>
        <taxon>Hypsibioidea</taxon>
        <taxon>Ramazzottiidae</taxon>
        <taxon>Ramazzottius</taxon>
    </lineage>
</organism>
<accession>A0A1D1UPG7</accession>
<dbReference type="AlphaFoldDB" id="A0A1D1UPG7"/>
<dbReference type="Proteomes" id="UP000186922">
    <property type="component" value="Unassembled WGS sequence"/>
</dbReference>
<evidence type="ECO:0000313" key="2">
    <source>
        <dbReference type="Proteomes" id="UP000186922"/>
    </source>
</evidence>
<name>A0A1D1UPG7_RAMVA</name>